<keyword evidence="2" id="KW-1185">Reference proteome</keyword>
<reference evidence="1" key="1">
    <citation type="submission" date="2020-07" db="EMBL/GenBank/DDBJ databases">
        <title>Genome sequence and genetic diversity analysis of an under-domesticated orphan crop, white fonio (Digitaria exilis).</title>
        <authorList>
            <person name="Bennetzen J.L."/>
            <person name="Chen S."/>
            <person name="Ma X."/>
            <person name="Wang X."/>
            <person name="Yssel A.E.J."/>
            <person name="Chaluvadi S.R."/>
            <person name="Johnson M."/>
            <person name="Gangashetty P."/>
            <person name="Hamidou F."/>
            <person name="Sanogo M.D."/>
            <person name="Zwaenepoel A."/>
            <person name="Wallace J."/>
            <person name="Van De Peer Y."/>
            <person name="Van Deynze A."/>
        </authorList>
    </citation>
    <scope>NUCLEOTIDE SEQUENCE</scope>
    <source>
        <tissue evidence="1">Leaves</tissue>
    </source>
</reference>
<dbReference type="Proteomes" id="UP000636709">
    <property type="component" value="Unassembled WGS sequence"/>
</dbReference>
<sequence length="123" mass="14331">MRTDASCPFCPDGEDCLHLFLSCPRARSFWTHLQLDLTAVTDIEQMWIVNPFLESNQRIRTTVLTCTLWNLWKCRNAKVFRSEDESNLQVAARCHDDLLLWSNRCSTASDKSKLVEWSNFFIA</sequence>
<dbReference type="EMBL" id="JACEFO010001671">
    <property type="protein sequence ID" value="KAF8722622.1"/>
    <property type="molecule type" value="Genomic_DNA"/>
</dbReference>
<gene>
    <name evidence="1" type="ORF">HU200_022457</name>
</gene>
<protein>
    <recommendedName>
        <fullName evidence="3">Reverse transcriptase zinc-binding domain-containing protein</fullName>
    </recommendedName>
</protein>
<name>A0A835EVF0_9POAL</name>
<dbReference type="OrthoDB" id="667521at2759"/>
<evidence type="ECO:0008006" key="3">
    <source>
        <dbReference type="Google" id="ProtNLM"/>
    </source>
</evidence>
<dbReference type="AlphaFoldDB" id="A0A835EVF0"/>
<accession>A0A835EVF0</accession>
<proteinExistence type="predicted"/>
<organism evidence="1 2">
    <name type="scientific">Digitaria exilis</name>
    <dbReference type="NCBI Taxonomy" id="1010633"/>
    <lineage>
        <taxon>Eukaryota</taxon>
        <taxon>Viridiplantae</taxon>
        <taxon>Streptophyta</taxon>
        <taxon>Embryophyta</taxon>
        <taxon>Tracheophyta</taxon>
        <taxon>Spermatophyta</taxon>
        <taxon>Magnoliopsida</taxon>
        <taxon>Liliopsida</taxon>
        <taxon>Poales</taxon>
        <taxon>Poaceae</taxon>
        <taxon>PACMAD clade</taxon>
        <taxon>Panicoideae</taxon>
        <taxon>Panicodae</taxon>
        <taxon>Paniceae</taxon>
        <taxon>Anthephorinae</taxon>
        <taxon>Digitaria</taxon>
    </lineage>
</organism>
<evidence type="ECO:0000313" key="2">
    <source>
        <dbReference type="Proteomes" id="UP000636709"/>
    </source>
</evidence>
<comment type="caution">
    <text evidence="1">The sequence shown here is derived from an EMBL/GenBank/DDBJ whole genome shotgun (WGS) entry which is preliminary data.</text>
</comment>
<evidence type="ECO:0000313" key="1">
    <source>
        <dbReference type="EMBL" id="KAF8722622.1"/>
    </source>
</evidence>